<accession>A0ABY3U354</accession>
<reference evidence="3" key="1">
    <citation type="submission" date="2022-08" db="EMBL/GenBank/DDBJ databases">
        <title>Complete genome sequence of 14 non-tuberculosis mycobacteria type-strains.</title>
        <authorList>
            <person name="Igarashi Y."/>
            <person name="Osugi A."/>
            <person name="Mitarai S."/>
        </authorList>
    </citation>
    <scope>NUCLEOTIDE SEQUENCE</scope>
    <source>
        <strain evidence="3">DSM 45575</strain>
    </source>
</reference>
<gene>
    <name evidence="3" type="ORF">MIU77_09170</name>
</gene>
<dbReference type="InterPro" id="IPR021213">
    <property type="entry name" value="DUF2567"/>
</dbReference>
<dbReference type="RefSeq" id="WP_240172577.1">
    <property type="nucleotide sequence ID" value="NZ_CP092365.1"/>
</dbReference>
<feature type="region of interest" description="Disordered" evidence="1">
    <location>
        <begin position="185"/>
        <end position="218"/>
    </location>
</feature>
<protein>
    <submittedName>
        <fullName evidence="3">DUF2567 domain-containing protein</fullName>
    </submittedName>
</protein>
<proteinExistence type="predicted"/>
<feature type="compositionally biased region" description="Low complexity" evidence="1">
    <location>
        <begin position="200"/>
        <end position="211"/>
    </location>
</feature>
<evidence type="ECO:0000256" key="2">
    <source>
        <dbReference type="SAM" id="Phobius"/>
    </source>
</evidence>
<evidence type="ECO:0000313" key="4">
    <source>
        <dbReference type="Proteomes" id="UP001055200"/>
    </source>
</evidence>
<evidence type="ECO:0000256" key="1">
    <source>
        <dbReference type="SAM" id="MobiDB-lite"/>
    </source>
</evidence>
<keyword evidence="2" id="KW-0472">Membrane</keyword>
<dbReference type="EMBL" id="CP092365">
    <property type="protein sequence ID" value="ULN54381.1"/>
    <property type="molecule type" value="Genomic_DNA"/>
</dbReference>
<keyword evidence="2" id="KW-1133">Transmembrane helix</keyword>
<sequence>MSHAAPRVSRSRAAALVAAALVVGGALVGVLWSRLAPAAHGVVALTRDGDRIHAYLGNEADHFFVAAFLMLGLLGALAVVAAALVWQWRAHRGPVLAAALTLGMIGAAAAATAVGSGVVRLRYGTLDVDAVAVTPQNRLAYVTEAPAVFFGTLPLQAAATVLLPAAAAALTYAVATAAALRDDLGAYPPQEPPSASQRRAPAVTAAAGAPPDGSTPGR</sequence>
<dbReference type="Proteomes" id="UP001055200">
    <property type="component" value="Chromosome"/>
</dbReference>
<keyword evidence="2" id="KW-0812">Transmembrane</keyword>
<organism evidence="3 4">
    <name type="scientific">Mycolicibacillus parakoreensis</name>
    <dbReference type="NCBI Taxonomy" id="1069221"/>
    <lineage>
        <taxon>Bacteria</taxon>
        <taxon>Bacillati</taxon>
        <taxon>Actinomycetota</taxon>
        <taxon>Actinomycetes</taxon>
        <taxon>Mycobacteriales</taxon>
        <taxon>Mycobacteriaceae</taxon>
        <taxon>Mycolicibacillus</taxon>
    </lineage>
</organism>
<evidence type="ECO:0000313" key="3">
    <source>
        <dbReference type="EMBL" id="ULN54381.1"/>
    </source>
</evidence>
<feature type="transmembrane region" description="Helical" evidence="2">
    <location>
        <begin position="157"/>
        <end position="180"/>
    </location>
</feature>
<keyword evidence="4" id="KW-1185">Reference proteome</keyword>
<dbReference type="Pfam" id="PF10821">
    <property type="entry name" value="DUF2567"/>
    <property type="match status" value="1"/>
</dbReference>
<name>A0ABY3U354_9MYCO</name>
<feature type="transmembrane region" description="Helical" evidence="2">
    <location>
        <begin position="95"/>
        <end position="119"/>
    </location>
</feature>
<feature type="transmembrane region" description="Helical" evidence="2">
    <location>
        <begin position="62"/>
        <end position="86"/>
    </location>
</feature>